<dbReference type="FunFam" id="3.40.20.10:FF:000049">
    <property type="entry name" value="Vesicle coat component"/>
    <property type="match status" value="1"/>
</dbReference>
<dbReference type="InterPro" id="IPR036465">
    <property type="entry name" value="vWFA_dom_sf"/>
</dbReference>
<keyword evidence="10" id="KW-0333">Golgi apparatus</keyword>
<dbReference type="InterPro" id="IPR006895">
    <property type="entry name" value="Znf_Sec23_Sec24"/>
</dbReference>
<dbReference type="SUPFAM" id="SSF82754">
    <property type="entry name" value="C-terminal, gelsolin-like domain of Sec23/24"/>
    <property type="match status" value="1"/>
</dbReference>
<evidence type="ECO:0000256" key="3">
    <source>
        <dbReference type="ARBA" id="ARBA00004586"/>
    </source>
</evidence>
<evidence type="ECO:0000256" key="8">
    <source>
        <dbReference type="ARBA" id="ARBA00022892"/>
    </source>
</evidence>
<dbReference type="PANTHER" id="PTHR13803:SF39">
    <property type="entry name" value="SECRETORY 24AB, ISOFORM A"/>
    <property type="match status" value="1"/>
</dbReference>
<evidence type="ECO:0000256" key="4">
    <source>
        <dbReference type="ARBA" id="ARBA00008334"/>
    </source>
</evidence>
<comment type="similarity">
    <text evidence="4">Belongs to the SEC23/SEC24 family. SEC24 subfamily.</text>
</comment>
<feature type="compositionally biased region" description="Low complexity" evidence="12">
    <location>
        <begin position="8"/>
        <end position="35"/>
    </location>
</feature>
<dbReference type="SUPFAM" id="SSF53300">
    <property type="entry name" value="vWA-like"/>
    <property type="match status" value="1"/>
</dbReference>
<reference evidence="18" key="1">
    <citation type="journal article" date="2021" name="Open Biol.">
        <title>Shared evolutionary footprints suggest mitochondrial oxidative damage underlies multiple complex I losses in fungi.</title>
        <authorList>
            <person name="Schikora-Tamarit M.A."/>
            <person name="Marcet-Houben M."/>
            <person name="Nosek J."/>
            <person name="Gabaldon T."/>
        </authorList>
    </citation>
    <scope>NUCLEOTIDE SEQUENCE</scope>
    <source>
        <strain evidence="18">CBS6341</strain>
    </source>
</reference>
<name>A0A9P8PFM8_9ASCO</name>
<dbReference type="Proteomes" id="UP000769528">
    <property type="component" value="Unassembled WGS sequence"/>
</dbReference>
<dbReference type="SUPFAM" id="SSF81995">
    <property type="entry name" value="beta-sandwich domain of Sec23/24"/>
    <property type="match status" value="1"/>
</dbReference>
<feature type="region of interest" description="Disordered" evidence="12">
    <location>
        <begin position="1"/>
        <end position="109"/>
    </location>
</feature>
<feature type="domain" description="Sec23/Sec24 beta-sandwich" evidence="17">
    <location>
        <begin position="560"/>
        <end position="642"/>
    </location>
</feature>
<evidence type="ECO:0000256" key="2">
    <source>
        <dbReference type="ARBA" id="ARBA00004496"/>
    </source>
</evidence>
<dbReference type="GO" id="GO:0000139">
    <property type="term" value="C:Golgi membrane"/>
    <property type="evidence" value="ECO:0007669"/>
    <property type="project" value="UniProtKB-SubCell"/>
</dbReference>
<dbReference type="InterPro" id="IPR036175">
    <property type="entry name" value="Sec23/24_helical_dom_sf"/>
</dbReference>
<evidence type="ECO:0000256" key="1">
    <source>
        <dbReference type="ARBA" id="ARBA00004394"/>
    </source>
</evidence>
<dbReference type="GO" id="GO:0005789">
    <property type="term" value="C:endoplasmic reticulum membrane"/>
    <property type="evidence" value="ECO:0007669"/>
    <property type="project" value="UniProtKB-SubCell"/>
</dbReference>
<dbReference type="InterPro" id="IPR041742">
    <property type="entry name" value="Sec24-like_trunk_dom"/>
</dbReference>
<reference evidence="18" key="2">
    <citation type="submission" date="2021-01" db="EMBL/GenBank/DDBJ databases">
        <authorList>
            <person name="Schikora-Tamarit M.A."/>
        </authorList>
    </citation>
    <scope>NUCLEOTIDE SEQUENCE</scope>
    <source>
        <strain evidence="18">CBS6341</strain>
    </source>
</reference>
<evidence type="ECO:0000313" key="18">
    <source>
        <dbReference type="EMBL" id="KAH3670349.1"/>
    </source>
</evidence>
<evidence type="ECO:0000256" key="11">
    <source>
        <dbReference type="ARBA" id="ARBA00023136"/>
    </source>
</evidence>
<comment type="subcellular location">
    <subcellularLocation>
        <location evidence="2">Cytoplasm</location>
    </subcellularLocation>
    <subcellularLocation>
        <location evidence="3">Endoplasmic reticulum membrane</location>
    </subcellularLocation>
    <subcellularLocation>
        <location evidence="1">Golgi apparatus membrane</location>
    </subcellularLocation>
</comment>
<feature type="domain" description="Gelsolin-like" evidence="13">
    <location>
        <begin position="782"/>
        <end position="855"/>
    </location>
</feature>
<dbReference type="InterPro" id="IPR006900">
    <property type="entry name" value="Sec23/24_helical_dom"/>
</dbReference>
<accession>A0A9P8PFM8</accession>
<dbReference type="InterPro" id="IPR007123">
    <property type="entry name" value="Gelsolin-like_dom"/>
</dbReference>
<keyword evidence="6" id="KW-0963">Cytoplasm</keyword>
<evidence type="ECO:0000313" key="19">
    <source>
        <dbReference type="Proteomes" id="UP000769528"/>
    </source>
</evidence>
<evidence type="ECO:0000256" key="12">
    <source>
        <dbReference type="SAM" id="MobiDB-lite"/>
    </source>
</evidence>
<dbReference type="Pfam" id="PF04810">
    <property type="entry name" value="zf-Sec23_Sec24"/>
    <property type="match status" value="1"/>
</dbReference>
<keyword evidence="11" id="KW-0472">Membrane</keyword>
<protein>
    <recommendedName>
        <fullName evidence="20">Protein transport protein SEC24</fullName>
    </recommendedName>
</protein>
<dbReference type="InterPro" id="IPR006896">
    <property type="entry name" value="Sec23/24_trunk_dom"/>
</dbReference>
<dbReference type="Gene3D" id="2.60.40.1670">
    <property type="entry name" value="beta-sandwich domain of Sec23/24"/>
    <property type="match status" value="1"/>
</dbReference>
<dbReference type="InterPro" id="IPR036174">
    <property type="entry name" value="Znf_Sec23_Sec24_sf"/>
</dbReference>
<feature type="compositionally biased region" description="Polar residues" evidence="12">
    <location>
        <begin position="36"/>
        <end position="54"/>
    </location>
</feature>
<dbReference type="GO" id="GO:0000149">
    <property type="term" value="F:SNARE binding"/>
    <property type="evidence" value="ECO:0007669"/>
    <property type="project" value="TreeGrafter"/>
</dbReference>
<gene>
    <name evidence="18" type="ORF">WICMUC_004845</name>
</gene>
<dbReference type="GO" id="GO:0008270">
    <property type="term" value="F:zinc ion binding"/>
    <property type="evidence" value="ECO:0007669"/>
    <property type="project" value="InterPro"/>
</dbReference>
<dbReference type="GO" id="GO:0090110">
    <property type="term" value="P:COPII-coated vesicle cargo loading"/>
    <property type="evidence" value="ECO:0007669"/>
    <property type="project" value="TreeGrafter"/>
</dbReference>
<keyword evidence="19" id="KW-1185">Reference proteome</keyword>
<dbReference type="AlphaFoldDB" id="A0A9P8PFM8"/>
<feature type="domain" description="Sec23/Sec24 helical" evidence="16">
    <location>
        <begin position="653"/>
        <end position="755"/>
    </location>
</feature>
<dbReference type="Gene3D" id="1.20.120.730">
    <property type="entry name" value="Sec23/Sec24 helical domain"/>
    <property type="match status" value="1"/>
</dbReference>
<dbReference type="Gene3D" id="2.30.30.380">
    <property type="entry name" value="Zn-finger domain of Sec23/24"/>
    <property type="match status" value="1"/>
</dbReference>
<dbReference type="Pfam" id="PF00626">
    <property type="entry name" value="Gelsolin"/>
    <property type="match status" value="1"/>
</dbReference>
<dbReference type="Gene3D" id="3.40.50.410">
    <property type="entry name" value="von Willebrand factor, type A domain"/>
    <property type="match status" value="1"/>
</dbReference>
<dbReference type="GO" id="GO:0030127">
    <property type="term" value="C:COPII vesicle coat"/>
    <property type="evidence" value="ECO:0007669"/>
    <property type="project" value="InterPro"/>
</dbReference>
<dbReference type="Pfam" id="PF04815">
    <property type="entry name" value="Sec23_helical"/>
    <property type="match status" value="1"/>
</dbReference>
<dbReference type="Pfam" id="PF08033">
    <property type="entry name" value="Sec23_BS"/>
    <property type="match status" value="1"/>
</dbReference>
<organism evidence="18 19">
    <name type="scientific">Wickerhamomyces mucosus</name>
    <dbReference type="NCBI Taxonomy" id="1378264"/>
    <lineage>
        <taxon>Eukaryota</taxon>
        <taxon>Fungi</taxon>
        <taxon>Dikarya</taxon>
        <taxon>Ascomycota</taxon>
        <taxon>Saccharomycotina</taxon>
        <taxon>Saccharomycetes</taxon>
        <taxon>Phaffomycetales</taxon>
        <taxon>Wickerhamomycetaceae</taxon>
        <taxon>Wickerhamomyces</taxon>
    </lineage>
</organism>
<feature type="compositionally biased region" description="Polar residues" evidence="12">
    <location>
        <begin position="73"/>
        <end position="89"/>
    </location>
</feature>
<dbReference type="CDD" id="cd01479">
    <property type="entry name" value="Sec24-like"/>
    <property type="match status" value="1"/>
</dbReference>
<dbReference type="OrthoDB" id="49016at2759"/>
<keyword evidence="9" id="KW-0653">Protein transport</keyword>
<feature type="compositionally biased region" description="Low complexity" evidence="12">
    <location>
        <begin position="95"/>
        <end position="107"/>
    </location>
</feature>
<dbReference type="InterPro" id="IPR012990">
    <property type="entry name" value="Beta-sandwich_Sec23_24"/>
</dbReference>
<evidence type="ECO:0000256" key="9">
    <source>
        <dbReference type="ARBA" id="ARBA00022927"/>
    </source>
</evidence>
<sequence>MSGKRRQYPQAQYQQINQPQFPPQGQYPSQQGYGQDLNQAQPSGSFIPAVSQQPVDYLQQQQQQQQPAVGASPNLNGITQGFNNLNIAGNNGVYPPQQQQQQQPQAQGYPLGQTQQSVYGAAQPNYGAASPYDLNQQQQAALPLNQLYQTDLLRELPAPIADLSLPPPPLVIPPHLQTNGGVTDANAPSEYFRSTLNAIPSSNSVLKKSKLPFALVVRPYITLKDDVKPVKIVEDTVISRCRRCRTYINPYVEFIDRGAKWKCNLCSLKNDVPSGFDYNEAIGLAANRNERAELNYSVVEFIAPQQYMVRPPQPLVYVFVIDVSISSIQSGLLATVASSILDTLDSIPNKDERTKVAFIGVDSALHYFSIPEDEEEAENSILVVPDLDEPFVPAPESILVSLKSSRQNIEKLLTSINSLYGQNINPSFALGPALKGAHNLIKSTGGKIVSFASTLPNIGVGKLSVRDEKPFVDKAKEASALLSSNDAFYKSFAVECNKSQVSIEFFLTSSQYQDVASLANLPRYTAGQTHYYPAWSASSIQDVTKLSKEIIKTITQDIALEAVMRTRGSSGLRMATFYGNFFNRSSDLCSFPTFPRDQSYVIEIAIDENINKPVVYFQTAILHSTNYGERRIRVITAAIPVTSNINEVFASADQLAITNFFTHKAIEKVHNGSLNDARELLTKYLIDILTVFKKEVVSGNVGGASPLMLSSNLRMLPLLLHSLTKHLAFRAGLVPSDHRANALNLLGSIPLPQLIRYIYPTVYSLHDIPDEVGLPSEIDGDIVLPNPINATGDSLEKYGLYLINDTTELFLWIGGEAVPELIYDVFGVSDIYQVPIGKFEVPELDNPFNSRVHNIIAKVRESLDTSIYENLYVVRGGSPNEPINAGNSRDVVTLRVWAASHFVEDRSDRSQSYREYLSSLKEKISS</sequence>
<dbReference type="PANTHER" id="PTHR13803">
    <property type="entry name" value="SEC24-RELATED PROTEIN"/>
    <property type="match status" value="1"/>
</dbReference>
<dbReference type="EMBL" id="JAEUBF010001301">
    <property type="protein sequence ID" value="KAH3670349.1"/>
    <property type="molecule type" value="Genomic_DNA"/>
</dbReference>
<evidence type="ECO:0000256" key="7">
    <source>
        <dbReference type="ARBA" id="ARBA00022824"/>
    </source>
</evidence>
<proteinExistence type="inferred from homology"/>
<keyword evidence="7" id="KW-0256">Endoplasmic reticulum</keyword>
<feature type="domain" description="Zinc finger Sec23/Sec24-type" evidence="14">
    <location>
        <begin position="238"/>
        <end position="274"/>
    </location>
</feature>
<dbReference type="InterPro" id="IPR029006">
    <property type="entry name" value="ADF-H/Gelsolin-like_dom_sf"/>
</dbReference>
<evidence type="ECO:0000259" key="15">
    <source>
        <dbReference type="Pfam" id="PF04811"/>
    </source>
</evidence>
<evidence type="ECO:0000256" key="5">
    <source>
        <dbReference type="ARBA" id="ARBA00022448"/>
    </source>
</evidence>
<feature type="domain" description="Sec23/Sec24 trunk" evidence="15">
    <location>
        <begin position="312"/>
        <end position="552"/>
    </location>
</feature>
<dbReference type="InterPro" id="IPR050550">
    <property type="entry name" value="SEC23_SEC24_subfamily"/>
</dbReference>
<evidence type="ECO:0000256" key="6">
    <source>
        <dbReference type="ARBA" id="ARBA00022490"/>
    </source>
</evidence>
<dbReference type="SUPFAM" id="SSF82919">
    <property type="entry name" value="Zn-finger domain of Sec23/24"/>
    <property type="match status" value="1"/>
</dbReference>
<evidence type="ECO:0000259" key="14">
    <source>
        <dbReference type="Pfam" id="PF04810"/>
    </source>
</evidence>
<dbReference type="Gene3D" id="3.40.20.10">
    <property type="entry name" value="Severin"/>
    <property type="match status" value="1"/>
</dbReference>
<dbReference type="GO" id="GO:0070971">
    <property type="term" value="C:endoplasmic reticulum exit site"/>
    <property type="evidence" value="ECO:0007669"/>
    <property type="project" value="TreeGrafter"/>
</dbReference>
<comment type="caution">
    <text evidence="18">The sequence shown here is derived from an EMBL/GenBank/DDBJ whole genome shotgun (WGS) entry which is preliminary data.</text>
</comment>
<dbReference type="GO" id="GO:0006886">
    <property type="term" value="P:intracellular protein transport"/>
    <property type="evidence" value="ECO:0007669"/>
    <property type="project" value="InterPro"/>
</dbReference>
<dbReference type="Pfam" id="PF04811">
    <property type="entry name" value="Sec23_trunk"/>
    <property type="match status" value="1"/>
</dbReference>
<evidence type="ECO:0000259" key="17">
    <source>
        <dbReference type="Pfam" id="PF08033"/>
    </source>
</evidence>
<evidence type="ECO:0000259" key="13">
    <source>
        <dbReference type="Pfam" id="PF00626"/>
    </source>
</evidence>
<dbReference type="InterPro" id="IPR036180">
    <property type="entry name" value="Gelsolin-like_dom_sf"/>
</dbReference>
<keyword evidence="5" id="KW-0813">Transport</keyword>
<evidence type="ECO:0008006" key="20">
    <source>
        <dbReference type="Google" id="ProtNLM"/>
    </source>
</evidence>
<evidence type="ECO:0000259" key="16">
    <source>
        <dbReference type="Pfam" id="PF04815"/>
    </source>
</evidence>
<evidence type="ECO:0000256" key="10">
    <source>
        <dbReference type="ARBA" id="ARBA00023034"/>
    </source>
</evidence>
<keyword evidence="8" id="KW-0931">ER-Golgi transport</keyword>
<dbReference type="SUPFAM" id="SSF81811">
    <property type="entry name" value="Helical domain of Sec23/24"/>
    <property type="match status" value="1"/>
</dbReference>